<dbReference type="PROSITE" id="PS51257">
    <property type="entry name" value="PROKAR_LIPOPROTEIN"/>
    <property type="match status" value="1"/>
</dbReference>
<dbReference type="Gene3D" id="3.40.50.1980">
    <property type="entry name" value="Nitrogenase molybdenum iron protein domain"/>
    <property type="match status" value="2"/>
</dbReference>
<evidence type="ECO:0000313" key="5">
    <source>
        <dbReference type="EMBL" id="QYY43083.1"/>
    </source>
</evidence>
<keyword evidence="2" id="KW-0732">Signal</keyword>
<feature type="region of interest" description="Disordered" evidence="4">
    <location>
        <begin position="140"/>
        <end position="170"/>
    </location>
</feature>
<dbReference type="InterPro" id="IPR006128">
    <property type="entry name" value="Lipoprotein_PsaA-like"/>
</dbReference>
<name>A0ABX8YBM8_ANETH</name>
<dbReference type="EMBL" id="CP080764">
    <property type="protein sequence ID" value="QYY43083.1"/>
    <property type="molecule type" value="Genomic_DNA"/>
</dbReference>
<evidence type="ECO:0000313" key="6">
    <source>
        <dbReference type="Proteomes" id="UP000826616"/>
    </source>
</evidence>
<accession>A0ABX8YBM8</accession>
<comment type="similarity">
    <text evidence="3">Belongs to the bacterial solute-binding protein 9 family.</text>
</comment>
<dbReference type="Proteomes" id="UP000826616">
    <property type="component" value="Chromosome"/>
</dbReference>
<evidence type="ECO:0000256" key="4">
    <source>
        <dbReference type="SAM" id="MobiDB-lite"/>
    </source>
</evidence>
<dbReference type="CDD" id="cd01017">
    <property type="entry name" value="AdcA"/>
    <property type="match status" value="1"/>
</dbReference>
<dbReference type="InterPro" id="IPR006127">
    <property type="entry name" value="ZnuA-like"/>
</dbReference>
<organism evidence="5 6">
    <name type="scientific">Aneurinibacillus thermoaerophilus</name>
    <dbReference type="NCBI Taxonomy" id="143495"/>
    <lineage>
        <taxon>Bacteria</taxon>
        <taxon>Bacillati</taxon>
        <taxon>Bacillota</taxon>
        <taxon>Bacilli</taxon>
        <taxon>Bacillales</taxon>
        <taxon>Paenibacillaceae</taxon>
        <taxon>Aneurinibacillus group</taxon>
        <taxon>Aneurinibacillus</taxon>
    </lineage>
</organism>
<proteinExistence type="inferred from homology"/>
<dbReference type="RefSeq" id="WP_057900057.1">
    <property type="nucleotide sequence ID" value="NZ_JARLVW010000013.1"/>
</dbReference>
<sequence>MTKVKGYWKLFYSLFVLSLVLAVFLIGCGQKGEGAASAGKANGEKIQVYTSIFPLYDFTRTIGGEHVQVTNLLPPGAEGHDYEPSAKDMAKLNEAKLFIYNGAGYETWIENVTKNLDPQKTKALDASQGLQLIETEMHEHEGEHAHEGEHSHKGESVHEEDHSEHAHGKYDPHVWLNPMLAKQQAEKVKNALAEVDPAHKDAYEANYKKLAADLDALDKEYKDVIGKAKKKELVVSHKAFAYLTRQYGLIQLSVSGLSPSEEPSQQQLKSLIDTVKAHNIKYVAFEGLVENKVAKTVQRESGAEAVTLYTIENVTKEQFDAGKTYIDLMKENLNTLKKVLEVQ</sequence>
<dbReference type="InterPro" id="IPR006129">
    <property type="entry name" value="AdhesinB"/>
</dbReference>
<dbReference type="InterPro" id="IPR050492">
    <property type="entry name" value="Bact_metal-bind_prot9"/>
</dbReference>
<evidence type="ECO:0000256" key="2">
    <source>
        <dbReference type="ARBA" id="ARBA00022729"/>
    </source>
</evidence>
<dbReference type="PRINTS" id="PR00690">
    <property type="entry name" value="ADHESNFAMILY"/>
</dbReference>
<evidence type="ECO:0000256" key="1">
    <source>
        <dbReference type="ARBA" id="ARBA00022448"/>
    </source>
</evidence>
<protein>
    <submittedName>
        <fullName evidence="5">Metal ABC transporter substrate-binding protein</fullName>
    </submittedName>
</protein>
<dbReference type="PRINTS" id="PR00691">
    <property type="entry name" value="ADHESINB"/>
</dbReference>
<keyword evidence="6" id="KW-1185">Reference proteome</keyword>
<dbReference type="PANTHER" id="PTHR42953">
    <property type="entry name" value="HIGH-AFFINITY ZINC UPTAKE SYSTEM PROTEIN ZNUA-RELATED"/>
    <property type="match status" value="1"/>
</dbReference>
<reference evidence="5 6" key="1">
    <citation type="submission" date="2021-08" db="EMBL/GenBank/DDBJ databases">
        <title>Complete genome sequence of the strain Aneurinibacillus thermoaerophilus CCM 8960.</title>
        <authorList>
            <person name="Musilova J."/>
            <person name="Kourilova X."/>
            <person name="Pernicova I."/>
            <person name="Bezdicek M."/>
            <person name="Lengerova M."/>
            <person name="Obruca S."/>
            <person name="Sedlar K."/>
        </authorList>
    </citation>
    <scope>NUCLEOTIDE SEQUENCE [LARGE SCALE GENOMIC DNA]</scope>
    <source>
        <strain evidence="5 6">CCM 8960</strain>
    </source>
</reference>
<evidence type="ECO:0000256" key="3">
    <source>
        <dbReference type="RuleBase" id="RU003512"/>
    </source>
</evidence>
<dbReference type="PANTHER" id="PTHR42953:SF8">
    <property type="entry name" value="ZINT DOMAIN-CONTAINING PROTEIN"/>
    <property type="match status" value="1"/>
</dbReference>
<dbReference type="Pfam" id="PF01297">
    <property type="entry name" value="ZnuA"/>
    <property type="match status" value="1"/>
</dbReference>
<keyword evidence="1 3" id="KW-0813">Transport</keyword>
<gene>
    <name evidence="5" type="ORF">K3F53_01855</name>
</gene>
<dbReference type="SUPFAM" id="SSF53807">
    <property type="entry name" value="Helical backbone' metal receptor"/>
    <property type="match status" value="1"/>
</dbReference>